<evidence type="ECO:0000256" key="4">
    <source>
        <dbReference type="ARBA" id="ARBA00023136"/>
    </source>
</evidence>
<dbReference type="RefSeq" id="WP_330602880.1">
    <property type="nucleotide sequence ID" value="NZ_JACHEN010000017.1"/>
</dbReference>
<dbReference type="InterPro" id="IPR000292">
    <property type="entry name" value="For/NO2_transpt"/>
</dbReference>
<dbReference type="EMBL" id="JACHEN010000017">
    <property type="protein sequence ID" value="MBB6216733.1"/>
    <property type="molecule type" value="Genomic_DNA"/>
</dbReference>
<feature type="transmembrane region" description="Helical" evidence="6">
    <location>
        <begin position="38"/>
        <end position="61"/>
    </location>
</feature>
<feature type="transmembrane region" description="Helical" evidence="6">
    <location>
        <begin position="116"/>
        <end position="138"/>
    </location>
</feature>
<dbReference type="GO" id="GO:0015499">
    <property type="term" value="F:formate transmembrane transporter activity"/>
    <property type="evidence" value="ECO:0007669"/>
    <property type="project" value="TreeGrafter"/>
</dbReference>
<comment type="similarity">
    <text evidence="5">Belongs to the FNT transporter (TC 1.A.16) family.</text>
</comment>
<evidence type="ECO:0000256" key="2">
    <source>
        <dbReference type="ARBA" id="ARBA00022692"/>
    </source>
</evidence>
<dbReference type="PROSITE" id="PS01006">
    <property type="entry name" value="FORMATE_NITRITE_TP_2"/>
    <property type="match status" value="1"/>
</dbReference>
<dbReference type="GO" id="GO:0005886">
    <property type="term" value="C:plasma membrane"/>
    <property type="evidence" value="ECO:0007669"/>
    <property type="project" value="TreeGrafter"/>
</dbReference>
<dbReference type="PANTHER" id="PTHR30520">
    <property type="entry name" value="FORMATE TRANSPORTER-RELATED"/>
    <property type="match status" value="1"/>
</dbReference>
<evidence type="ECO:0000256" key="1">
    <source>
        <dbReference type="ARBA" id="ARBA00004141"/>
    </source>
</evidence>
<dbReference type="AlphaFoldDB" id="A0A841KTM6"/>
<evidence type="ECO:0000256" key="5">
    <source>
        <dbReference type="ARBA" id="ARBA00049660"/>
    </source>
</evidence>
<dbReference type="Proteomes" id="UP000579281">
    <property type="component" value="Unassembled WGS sequence"/>
</dbReference>
<evidence type="ECO:0000313" key="7">
    <source>
        <dbReference type="EMBL" id="MBB6216733.1"/>
    </source>
</evidence>
<comment type="caution">
    <text evidence="7">The sequence shown here is derived from an EMBL/GenBank/DDBJ whole genome shotgun (WGS) entry which is preliminary data.</text>
</comment>
<keyword evidence="2 6" id="KW-0812">Transmembrane</keyword>
<proteinExistence type="inferred from homology"/>
<dbReference type="NCBIfam" id="TIGR00790">
    <property type="entry name" value="fnt"/>
    <property type="match status" value="1"/>
</dbReference>
<dbReference type="InterPro" id="IPR023271">
    <property type="entry name" value="Aquaporin-like"/>
</dbReference>
<accession>A0A841KTM6</accession>
<feature type="transmembrane region" description="Helical" evidence="6">
    <location>
        <begin position="197"/>
        <end position="226"/>
    </location>
</feature>
<dbReference type="Gene3D" id="1.20.1080.10">
    <property type="entry name" value="Glycerol uptake facilitator protein"/>
    <property type="match status" value="1"/>
</dbReference>
<sequence length="267" mass="28696">MTATKQERVEEMFLETVNKMGDSAVNKAKYLNKSVIKYVILSIMAGIYVGFGIMLIFSIGAPFAAASSPATKAIMGASFGVALTLVIFAGAELFTGNNMVMTIGNLTKRVTLGDTAKVWTFSYIGNLLGSLFLAYLVAKSGLISNAPQSDFILKVAAGKMNAPFLQIFIRGILCNMLVCLAIWTATRAKEDMAKLILIWWCLFAFIGSGFEHSIANMSMMGMALFIPHDPAVISIAGYAKNLLASTAGNIVGGALFIGAMYWYVSKE</sequence>
<gene>
    <name evidence="7" type="ORF">HNQ80_002837</name>
</gene>
<evidence type="ECO:0000313" key="8">
    <source>
        <dbReference type="Proteomes" id="UP000579281"/>
    </source>
</evidence>
<feature type="transmembrane region" description="Helical" evidence="6">
    <location>
        <begin position="167"/>
        <end position="185"/>
    </location>
</feature>
<evidence type="ECO:0000256" key="6">
    <source>
        <dbReference type="SAM" id="Phobius"/>
    </source>
</evidence>
<name>A0A841KTM6_9FIRM</name>
<keyword evidence="4 6" id="KW-0472">Membrane</keyword>
<keyword evidence="8" id="KW-1185">Reference proteome</keyword>
<evidence type="ECO:0000256" key="3">
    <source>
        <dbReference type="ARBA" id="ARBA00022989"/>
    </source>
</evidence>
<reference evidence="7 8" key="1">
    <citation type="submission" date="2020-08" db="EMBL/GenBank/DDBJ databases">
        <title>Genomic Encyclopedia of Type Strains, Phase IV (KMG-IV): sequencing the most valuable type-strain genomes for metagenomic binning, comparative biology and taxonomic classification.</title>
        <authorList>
            <person name="Goeker M."/>
        </authorList>
    </citation>
    <scope>NUCLEOTIDE SEQUENCE [LARGE SCALE GENOMIC DNA]</scope>
    <source>
        <strain evidence="7 8">DSM 103526</strain>
    </source>
</reference>
<feature type="transmembrane region" description="Helical" evidence="6">
    <location>
        <begin position="246"/>
        <end position="264"/>
    </location>
</feature>
<dbReference type="InterPro" id="IPR024002">
    <property type="entry name" value="For/NO2_transpt_CS"/>
</dbReference>
<keyword evidence="3 6" id="KW-1133">Transmembrane helix</keyword>
<feature type="transmembrane region" description="Helical" evidence="6">
    <location>
        <begin position="73"/>
        <end position="95"/>
    </location>
</feature>
<organism evidence="7 8">
    <name type="scientific">Anaerosolibacter carboniphilus</name>
    <dbReference type="NCBI Taxonomy" id="1417629"/>
    <lineage>
        <taxon>Bacteria</taxon>
        <taxon>Bacillati</taxon>
        <taxon>Bacillota</taxon>
        <taxon>Clostridia</taxon>
        <taxon>Peptostreptococcales</taxon>
        <taxon>Thermotaleaceae</taxon>
        <taxon>Anaerosolibacter</taxon>
    </lineage>
</organism>
<comment type="subcellular location">
    <subcellularLocation>
        <location evidence="1">Membrane</location>
        <topology evidence="1">Multi-pass membrane protein</topology>
    </subcellularLocation>
</comment>
<dbReference type="Pfam" id="PF01226">
    <property type="entry name" value="Form_Nir_trans"/>
    <property type="match status" value="1"/>
</dbReference>
<protein>
    <submittedName>
        <fullName evidence="7">Nitrite transporter NirC</fullName>
    </submittedName>
</protein>
<dbReference type="PANTHER" id="PTHR30520:SF8">
    <property type="entry name" value="NITRITE TRANSPORTER NIRC"/>
    <property type="match status" value="1"/>
</dbReference>